<evidence type="ECO:0000256" key="2">
    <source>
        <dbReference type="ARBA" id="ARBA00023002"/>
    </source>
</evidence>
<feature type="domain" description="Ketoreductase" evidence="3">
    <location>
        <begin position="3"/>
        <end position="178"/>
    </location>
</feature>
<dbReference type="PANTHER" id="PTHR42879:SF2">
    <property type="entry name" value="3-OXOACYL-[ACYL-CARRIER-PROTEIN] REDUCTASE FABG"/>
    <property type="match status" value="1"/>
</dbReference>
<dbReference type="NCBIfam" id="TIGR01829">
    <property type="entry name" value="AcAcCoA_reduct"/>
    <property type="match status" value="1"/>
</dbReference>
<accession>A0A848HR54</accession>
<evidence type="ECO:0000256" key="1">
    <source>
        <dbReference type="ARBA" id="ARBA00006484"/>
    </source>
</evidence>
<dbReference type="PROSITE" id="PS00061">
    <property type="entry name" value="ADH_SHORT"/>
    <property type="match status" value="1"/>
</dbReference>
<dbReference type="PRINTS" id="PR00080">
    <property type="entry name" value="SDRFAMILY"/>
</dbReference>
<evidence type="ECO:0000313" key="5">
    <source>
        <dbReference type="Proteomes" id="UP000583752"/>
    </source>
</evidence>
<dbReference type="PRINTS" id="PR00081">
    <property type="entry name" value="GDHRDH"/>
</dbReference>
<sequence length="240" mass="25434">MQRTAIVTGGTRGIGQAISLALHAAGHRVVAVYHSNTDAARAFSDANGIAVFQWDVSDFEACRHGIGKVAETLGPIDILVNNAGITDDAMLHRMSPEQWWKVINTNLGSMFNMSHHVIHGMRERGFGRIINISSINGEKGQLGQANYSAAKAGILGFTKALALESARKNVTVNAIAPGYCDTAMVAEVPPEVLKSIVEDIPVGRLGTPADVGRMVAFLADDAAGFITGATFNVNGGQYME</sequence>
<gene>
    <name evidence="4" type="primary">phbB</name>
    <name evidence="4" type="ORF">HHL21_11915</name>
</gene>
<dbReference type="InterPro" id="IPR057326">
    <property type="entry name" value="KR_dom"/>
</dbReference>
<dbReference type="Gene3D" id="3.40.50.720">
    <property type="entry name" value="NAD(P)-binding Rossmann-like Domain"/>
    <property type="match status" value="1"/>
</dbReference>
<organism evidence="4 5">
    <name type="scientific">Massilia polaris</name>
    <dbReference type="NCBI Taxonomy" id="2728846"/>
    <lineage>
        <taxon>Bacteria</taxon>
        <taxon>Pseudomonadati</taxon>
        <taxon>Pseudomonadota</taxon>
        <taxon>Betaproteobacteria</taxon>
        <taxon>Burkholderiales</taxon>
        <taxon>Oxalobacteraceae</taxon>
        <taxon>Telluria group</taxon>
        <taxon>Massilia</taxon>
    </lineage>
</organism>
<dbReference type="GO" id="GO:0042619">
    <property type="term" value="P:poly-hydroxybutyrate biosynthetic process"/>
    <property type="evidence" value="ECO:0007669"/>
    <property type="project" value="InterPro"/>
</dbReference>
<protein>
    <submittedName>
        <fullName evidence="4">Acetoacetyl-CoA reductase</fullName>
        <ecNumber evidence="4">1.1.1.36</ecNumber>
    </submittedName>
</protein>
<dbReference type="Proteomes" id="UP000583752">
    <property type="component" value="Unassembled WGS sequence"/>
</dbReference>
<evidence type="ECO:0000259" key="3">
    <source>
        <dbReference type="SMART" id="SM00822"/>
    </source>
</evidence>
<dbReference type="InterPro" id="IPR020904">
    <property type="entry name" value="Sc_DH/Rdtase_CS"/>
</dbReference>
<dbReference type="EMBL" id="JABBGG010000006">
    <property type="protein sequence ID" value="NML61773.1"/>
    <property type="molecule type" value="Genomic_DNA"/>
</dbReference>
<dbReference type="InterPro" id="IPR050259">
    <property type="entry name" value="SDR"/>
</dbReference>
<reference evidence="4 5" key="1">
    <citation type="submission" date="2020-04" db="EMBL/GenBank/DDBJ databases">
        <title>Massilia sp. RP-1-19 isolated from soil.</title>
        <authorList>
            <person name="Dahal R.H."/>
        </authorList>
    </citation>
    <scope>NUCLEOTIDE SEQUENCE [LARGE SCALE GENOMIC DNA]</scope>
    <source>
        <strain evidence="4 5">RP-1-19</strain>
    </source>
</reference>
<dbReference type="NCBIfam" id="NF009464">
    <property type="entry name" value="PRK12824.1"/>
    <property type="match status" value="1"/>
</dbReference>
<keyword evidence="2 4" id="KW-0560">Oxidoreductase</keyword>
<dbReference type="PANTHER" id="PTHR42879">
    <property type="entry name" value="3-OXOACYL-(ACYL-CARRIER-PROTEIN) REDUCTASE"/>
    <property type="match status" value="1"/>
</dbReference>
<dbReference type="GO" id="GO:0018454">
    <property type="term" value="F:acetoacetyl-CoA reductase activity"/>
    <property type="evidence" value="ECO:0007669"/>
    <property type="project" value="UniProtKB-EC"/>
</dbReference>
<dbReference type="RefSeq" id="WP_169466065.1">
    <property type="nucleotide sequence ID" value="NZ_JABBGG010000006.1"/>
</dbReference>
<dbReference type="SUPFAM" id="SSF51735">
    <property type="entry name" value="NAD(P)-binding Rossmann-fold domains"/>
    <property type="match status" value="1"/>
</dbReference>
<dbReference type="InterPro" id="IPR036291">
    <property type="entry name" value="NAD(P)-bd_dom_sf"/>
</dbReference>
<dbReference type="NCBIfam" id="NF009466">
    <property type="entry name" value="PRK12826.1-2"/>
    <property type="match status" value="1"/>
</dbReference>
<dbReference type="EC" id="1.1.1.36" evidence="4"/>
<dbReference type="AlphaFoldDB" id="A0A848HR54"/>
<dbReference type="InterPro" id="IPR011283">
    <property type="entry name" value="Acetoacetyl-CoA_reductase"/>
</dbReference>
<keyword evidence="5" id="KW-1185">Reference proteome</keyword>
<dbReference type="GO" id="GO:0005737">
    <property type="term" value="C:cytoplasm"/>
    <property type="evidence" value="ECO:0007669"/>
    <property type="project" value="InterPro"/>
</dbReference>
<dbReference type="GO" id="GO:0032787">
    <property type="term" value="P:monocarboxylic acid metabolic process"/>
    <property type="evidence" value="ECO:0007669"/>
    <property type="project" value="UniProtKB-ARBA"/>
</dbReference>
<dbReference type="FunFam" id="3.40.50.720:FF:000173">
    <property type="entry name" value="3-oxoacyl-[acyl-carrier protein] reductase"/>
    <property type="match status" value="1"/>
</dbReference>
<evidence type="ECO:0000313" key="4">
    <source>
        <dbReference type="EMBL" id="NML61773.1"/>
    </source>
</evidence>
<comment type="caution">
    <text evidence="4">The sequence shown here is derived from an EMBL/GenBank/DDBJ whole genome shotgun (WGS) entry which is preliminary data.</text>
</comment>
<comment type="similarity">
    <text evidence="1">Belongs to the short-chain dehydrogenases/reductases (SDR) family.</text>
</comment>
<dbReference type="SMART" id="SM00822">
    <property type="entry name" value="PKS_KR"/>
    <property type="match status" value="1"/>
</dbReference>
<dbReference type="InterPro" id="IPR002347">
    <property type="entry name" value="SDR_fam"/>
</dbReference>
<name>A0A848HR54_9BURK</name>
<dbReference type="Pfam" id="PF13561">
    <property type="entry name" value="adh_short_C2"/>
    <property type="match status" value="1"/>
</dbReference>
<dbReference type="CDD" id="cd05333">
    <property type="entry name" value="BKR_SDR_c"/>
    <property type="match status" value="1"/>
</dbReference>
<proteinExistence type="inferred from homology"/>